<dbReference type="GO" id="GO:0004657">
    <property type="term" value="F:proline dehydrogenase activity"/>
    <property type="evidence" value="ECO:0000318"/>
    <property type="project" value="GO_Central"/>
</dbReference>
<keyword evidence="5 15" id="KW-0285">Flavoprotein</keyword>
<keyword evidence="8" id="KW-0809">Transit peptide</keyword>
<evidence type="ECO:0000256" key="15">
    <source>
        <dbReference type="RuleBase" id="RU364054"/>
    </source>
</evidence>
<dbReference type="PANTHER" id="PTHR13914">
    <property type="entry name" value="PROLINE OXIDASE"/>
    <property type="match status" value="1"/>
</dbReference>
<dbReference type="Pfam" id="PF01619">
    <property type="entry name" value="Pro_dh"/>
    <property type="match status" value="1"/>
</dbReference>
<reference evidence="18 19" key="2">
    <citation type="submission" date="2025-04" db="UniProtKB">
        <authorList>
            <consortium name="RefSeq"/>
        </authorList>
    </citation>
    <scope>IDENTIFICATION</scope>
    <source>
        <strain evidence="18 19">S238N-H82</strain>
        <tissue evidence="18 19">Testes</tissue>
    </source>
</reference>
<evidence type="ECO:0000256" key="6">
    <source>
        <dbReference type="ARBA" id="ARBA00022827"/>
    </source>
</evidence>
<evidence type="ECO:0000256" key="3">
    <source>
        <dbReference type="ARBA" id="ARBA00004739"/>
    </source>
</evidence>
<sequence length="657" mass="75822">MATRFTVGRLCPGISRRLLRPQTAEVRVIPVRVKVDMARAAVAADKADTPPVPSADRPDVPAEIPEVKSRFDIRHDYGEQVRQFPIVSLNFDDALEAYKSKTTGEILRALLVFKLCSFDIIVRNNNQLMKLSRRILGKRLFKSCMKGTFYGHFVAGEDQESIKPLIKRMEKFGVGSILDYSVEEDLSRDEAVSAEMDDYNRRRHYYNSCISSAEPEQSAQPYMCVPSTEIHSDKYKAHEEFGDRREDVVSARTYFYEDEHKCDENLKIFLNCIKAAGYSSTDGFAAIKLTALGRPQLLLQLSDVLSTTRQFFEALTSAEKKLPWVKRKLTKEVFQNRLEELGVPMSRDESGWWFTWMDQDASGDVDLLEWNQMLKPNHSLRKLFVVPNIETGELEPAMSSITEEEEQQMKNMLQRMNLLAEAAKLQGVRLMVDAEQTYFQPAIARLTVEMMRKFNQERPVIFNTYQCYLKDAYNNLYADMDLARKEGWHFGCKLVRGAYMEQERKRAEAVGYEDPINPDYEATNRMYHKCLDHMLTRIDKYGDINVMVASHNEDTVKHAIQRMRELNISPADQTVYFGQLLGMCDQVSFPLGQAGYPVFKYVPYGPVEEVLPYLSRRAQENSAILKGAYKERMLLWTELKRRLSHLELVHNPDKVKQ</sequence>
<evidence type="ECO:0000313" key="19">
    <source>
        <dbReference type="RefSeq" id="XP_035691455.1"/>
    </source>
</evidence>
<comment type="catalytic activity">
    <reaction evidence="13 15">
        <text>L-proline + a quinone = (S)-1-pyrroline-5-carboxylate + a quinol + H(+)</text>
        <dbReference type="Rhea" id="RHEA:23784"/>
        <dbReference type="ChEBI" id="CHEBI:15378"/>
        <dbReference type="ChEBI" id="CHEBI:17388"/>
        <dbReference type="ChEBI" id="CHEBI:24646"/>
        <dbReference type="ChEBI" id="CHEBI:60039"/>
        <dbReference type="ChEBI" id="CHEBI:132124"/>
        <dbReference type="EC" id="1.5.5.2"/>
    </reaction>
</comment>
<evidence type="ECO:0000256" key="4">
    <source>
        <dbReference type="ARBA" id="ARBA00005869"/>
    </source>
</evidence>
<dbReference type="RefSeq" id="XP_035691455.1">
    <property type="nucleotide sequence ID" value="XM_035835562.1"/>
</dbReference>
<comment type="pathway">
    <text evidence="3">Amino-acid degradation; L-proline degradation into L-glutamate; L-glutamate from L-proline: step 1/2.</text>
</comment>
<gene>
    <name evidence="18 19" type="primary">LOC118426273</name>
</gene>
<keyword evidence="6 15" id="KW-0274">FAD</keyword>
<evidence type="ECO:0000256" key="11">
    <source>
        <dbReference type="ARBA" id="ARBA00023062"/>
    </source>
</evidence>
<dbReference type="PANTHER" id="PTHR13914:SF0">
    <property type="entry name" value="PROLINE DEHYDROGENASE 1, MITOCHONDRIAL"/>
    <property type="match status" value="1"/>
</dbReference>
<dbReference type="GO" id="GO:0071949">
    <property type="term" value="F:FAD binding"/>
    <property type="evidence" value="ECO:0000318"/>
    <property type="project" value="GO_Central"/>
</dbReference>
<dbReference type="SUPFAM" id="SSF47473">
    <property type="entry name" value="EF-hand"/>
    <property type="match status" value="1"/>
</dbReference>
<protein>
    <recommendedName>
        <fullName evidence="15">Proline dehydrogenase</fullName>
        <ecNumber evidence="15">1.5.5.2</ecNumber>
    </recommendedName>
</protein>
<evidence type="ECO:0000313" key="17">
    <source>
        <dbReference type="Proteomes" id="UP000001554"/>
    </source>
</evidence>
<keyword evidence="11 15" id="KW-0642">Proline metabolism</keyword>
<keyword evidence="9" id="KW-0007">Acetylation</keyword>
<dbReference type="GO" id="GO:0010133">
    <property type="term" value="P:L-proline catabolic process to L-glutamate"/>
    <property type="evidence" value="ECO:0000318"/>
    <property type="project" value="GO_Central"/>
</dbReference>
<dbReference type="Proteomes" id="UP000001554">
    <property type="component" value="Chromosome 11"/>
</dbReference>
<evidence type="ECO:0000256" key="9">
    <source>
        <dbReference type="ARBA" id="ARBA00022990"/>
    </source>
</evidence>
<evidence type="ECO:0000256" key="5">
    <source>
        <dbReference type="ARBA" id="ARBA00022630"/>
    </source>
</evidence>
<comment type="function">
    <text evidence="14 15">Converts proline to delta-1-pyrroline-5-carboxylate.</text>
</comment>
<comment type="subcellular location">
    <subcellularLocation>
        <location evidence="2">Mitochondrion matrix</location>
    </subcellularLocation>
</comment>
<evidence type="ECO:0000256" key="7">
    <source>
        <dbReference type="ARBA" id="ARBA00022837"/>
    </source>
</evidence>
<dbReference type="SUPFAM" id="SSF51730">
    <property type="entry name" value="FAD-linked oxidoreductase"/>
    <property type="match status" value="1"/>
</dbReference>
<name>A0A9J7LZS0_BRAFL</name>
<proteinExistence type="inferred from homology"/>
<dbReference type="EC" id="1.5.5.2" evidence="15"/>
<dbReference type="InterPro" id="IPR029041">
    <property type="entry name" value="FAD-linked_oxidoreductase-like"/>
</dbReference>
<dbReference type="OMA" id="GPLKKYH"/>
<dbReference type="InterPro" id="IPR011992">
    <property type="entry name" value="EF-hand-dom_pair"/>
</dbReference>
<keyword evidence="12" id="KW-0496">Mitochondrion</keyword>
<dbReference type="InterPro" id="IPR015659">
    <property type="entry name" value="Proline_oxidase"/>
</dbReference>
<dbReference type="InterPro" id="IPR002872">
    <property type="entry name" value="Proline_DH_dom"/>
</dbReference>
<keyword evidence="10 15" id="KW-0560">Oxidoreductase</keyword>
<evidence type="ECO:0000256" key="13">
    <source>
        <dbReference type="ARBA" id="ARBA00048779"/>
    </source>
</evidence>
<dbReference type="AlphaFoldDB" id="A0A9J7LZS0"/>
<dbReference type="KEGG" id="bfo:118426273"/>
<dbReference type="GeneID" id="118426273"/>
<keyword evidence="7" id="KW-0106">Calcium</keyword>
<keyword evidence="17" id="KW-1185">Reference proteome</keyword>
<evidence type="ECO:0000256" key="2">
    <source>
        <dbReference type="ARBA" id="ARBA00004305"/>
    </source>
</evidence>
<comment type="similarity">
    <text evidence="4 15">Belongs to the proline oxidase family.</text>
</comment>
<organism evidence="17 19">
    <name type="scientific">Branchiostoma floridae</name>
    <name type="common">Florida lancelet</name>
    <name type="synonym">Amphioxus</name>
    <dbReference type="NCBI Taxonomy" id="7739"/>
    <lineage>
        <taxon>Eukaryota</taxon>
        <taxon>Metazoa</taxon>
        <taxon>Chordata</taxon>
        <taxon>Cephalochordata</taxon>
        <taxon>Leptocardii</taxon>
        <taxon>Amphioxiformes</taxon>
        <taxon>Branchiostomatidae</taxon>
        <taxon>Branchiostoma</taxon>
    </lineage>
</organism>
<evidence type="ECO:0000313" key="18">
    <source>
        <dbReference type="RefSeq" id="XP_035691454.1"/>
    </source>
</evidence>
<dbReference type="GO" id="GO:0005759">
    <property type="term" value="C:mitochondrial matrix"/>
    <property type="evidence" value="ECO:0007669"/>
    <property type="project" value="UniProtKB-SubCell"/>
</dbReference>
<feature type="domain" description="Proline dehydrogenase" evidence="16">
    <location>
        <begin position="322"/>
        <end position="624"/>
    </location>
</feature>
<evidence type="ECO:0000256" key="12">
    <source>
        <dbReference type="ARBA" id="ARBA00023128"/>
    </source>
</evidence>
<dbReference type="FunFam" id="3.20.20.220:FF:000006">
    <property type="entry name" value="Proline dehydrogenase"/>
    <property type="match status" value="1"/>
</dbReference>
<dbReference type="InterPro" id="IPR018247">
    <property type="entry name" value="EF_Hand_1_Ca_BS"/>
</dbReference>
<accession>A0A9J7LZS0</accession>
<comment type="cofactor">
    <cofactor evidence="1 15">
        <name>FAD</name>
        <dbReference type="ChEBI" id="CHEBI:57692"/>
    </cofactor>
</comment>
<dbReference type="GO" id="GO:0005739">
    <property type="term" value="C:mitochondrion"/>
    <property type="evidence" value="ECO:0000318"/>
    <property type="project" value="GO_Central"/>
</dbReference>
<evidence type="ECO:0000256" key="8">
    <source>
        <dbReference type="ARBA" id="ARBA00022946"/>
    </source>
</evidence>
<evidence type="ECO:0000256" key="10">
    <source>
        <dbReference type="ARBA" id="ARBA00023002"/>
    </source>
</evidence>
<dbReference type="OrthoDB" id="5464at2759"/>
<dbReference type="PROSITE" id="PS00018">
    <property type="entry name" value="EF_HAND_1"/>
    <property type="match status" value="1"/>
</dbReference>
<evidence type="ECO:0000256" key="1">
    <source>
        <dbReference type="ARBA" id="ARBA00001974"/>
    </source>
</evidence>
<dbReference type="RefSeq" id="XP_035691454.1">
    <property type="nucleotide sequence ID" value="XM_035835561.1"/>
</dbReference>
<dbReference type="Gene3D" id="3.20.20.220">
    <property type="match status" value="2"/>
</dbReference>
<evidence type="ECO:0000259" key="16">
    <source>
        <dbReference type="Pfam" id="PF01619"/>
    </source>
</evidence>
<reference evidence="17" key="1">
    <citation type="journal article" date="2020" name="Nat. Ecol. Evol.">
        <title>Deeply conserved synteny resolves early events in vertebrate evolution.</title>
        <authorList>
            <person name="Simakov O."/>
            <person name="Marletaz F."/>
            <person name="Yue J.X."/>
            <person name="O'Connell B."/>
            <person name="Jenkins J."/>
            <person name="Brandt A."/>
            <person name="Calef R."/>
            <person name="Tung C.H."/>
            <person name="Huang T.K."/>
            <person name="Schmutz J."/>
            <person name="Satoh N."/>
            <person name="Yu J.K."/>
            <person name="Putnam N.H."/>
            <person name="Green R.E."/>
            <person name="Rokhsar D.S."/>
        </authorList>
    </citation>
    <scope>NUCLEOTIDE SEQUENCE [LARGE SCALE GENOMIC DNA]</scope>
    <source>
        <strain evidence="17">S238N-H82</strain>
    </source>
</reference>
<evidence type="ECO:0000256" key="14">
    <source>
        <dbReference type="ARBA" id="ARBA00057042"/>
    </source>
</evidence>